<accession>A0AAV6FEU8</accession>
<evidence type="ECO:0000313" key="3">
    <source>
        <dbReference type="Proteomes" id="UP000823561"/>
    </source>
</evidence>
<comment type="caution">
    <text evidence="2">The sequence shown here is derived from an EMBL/GenBank/DDBJ whole genome shotgun (WGS) entry which is preliminary data.</text>
</comment>
<dbReference type="Gene3D" id="1.20.58.1200">
    <property type="entry name" value="RNA silencing suppressor P21, N-terminal domain"/>
    <property type="match status" value="5"/>
</dbReference>
<name>A0AAV6FEU8_9TELE</name>
<evidence type="ECO:0000313" key="2">
    <source>
        <dbReference type="EMBL" id="KAG5261180.1"/>
    </source>
</evidence>
<dbReference type="EMBL" id="JADWDJ010000024">
    <property type="protein sequence ID" value="KAG5261180.1"/>
    <property type="molecule type" value="Genomic_DNA"/>
</dbReference>
<keyword evidence="3" id="KW-1185">Reference proteome</keyword>
<evidence type="ECO:0000259" key="1">
    <source>
        <dbReference type="Pfam" id="PF17776"/>
    </source>
</evidence>
<dbReference type="Pfam" id="PF17776">
    <property type="entry name" value="NLRC4_HD2"/>
    <property type="match status" value="1"/>
</dbReference>
<proteinExistence type="predicted"/>
<dbReference type="PANTHER" id="PTHR31594:SF16">
    <property type="entry name" value="SI:CH211-281L24.3"/>
    <property type="match status" value="1"/>
</dbReference>
<dbReference type="PANTHER" id="PTHR31594">
    <property type="entry name" value="AIG1-TYPE G DOMAIN-CONTAINING PROTEIN"/>
    <property type="match status" value="1"/>
</dbReference>
<gene>
    <name evidence="2" type="ORF">AALO_G00300950</name>
</gene>
<sequence length="1064" mass="121644">MVAAFMLFHSAEAPNLFTATEIYLNIFRHIMKKGEPGLKLRQLDHFIQRNREKILHLCKLAFSAIKKRSIILQDCEDNNIELKFLNQLTFKDGPTLAKPYCSFLHNTMQEFFAALLLLANPEDIDGVLQDCKSEEGKHMRHVIPFLCGLLSERNVSLVKCLFSEEHIKLVSSGFHEKLFSAFLTTQADEDEAIPEDYEDFLFLCQCLFEMQAPLPCFVFFSKIKYSFELVDGNIDPYQCCALSYVIKQSNDRKIELDLNCNVSEQVLKLVGDCSQHIRVDSCLQTIWTTALNSQNPMLFTGLLNLFGPEFHLPVWEPLVFEKAREVICQRQEKISLILHWDPASQHLSEAVYHLVLSVLPQLNSIRLTPPQFEIISSDEWGVRERSFHLHLCLIAALCEEESEGQSVGQLATVRILFTLFRVTNESDFLLELYSRAKDSQHPLSLIQALQPVYQSGPEVWTIVLSEGKASLFLEVLKFQTQKKPVELRGWSNEEDELRVFLWCLPYISQLRFPEPQDGSISSEEWKQRVKTFHLDLCLQAALYGGKYVLTTVRTLLTLSSVYNESDFLLDLYSHARGYESQTGRSFISALLLVYQSAPGCWSIDLSERKDSLLLEVLKLQTQKKPVVLRGWSKEENEVRNFLQCLPYISQLRFPEPQDGSISSEEWEQRVKSFHLNLCLQAALYGGEYVLTTVRTLLILSSVYNESNFLLDLYSHARGYESQTGRSFISALLPVYQSVPARWSIDLLKRKASLFLEVLKLQTQKKLVDLIGWSDEESEVRSFLQCLPYISQLRFSEYSPDSSRAVKFLVNLGGAAAGCVSDTGESFSELLSSVCSYSTFPFDYEDDYEQSDVLLELYSCVKLYESETSRRLLPVFKPVYQSAPELWVIDLSKRKASLFLEVLKLQTQKKTVHLIDWSDEESEVRSFLQCLPYISELRFSRFSSNSSKAVKFLVNLGGAAAGCLSDTGESFSELLSSVCSYSTFPFGHENSSVQSDVLLELYSCVKLYESETSRRLLPAFKLVYQSVPALWSIDLSKRKASLFLEVLKLQTQKKPVDLIGWSDEE</sequence>
<dbReference type="InterPro" id="IPR041267">
    <property type="entry name" value="NLRP_HD2"/>
</dbReference>
<organism evidence="2 3">
    <name type="scientific">Alosa alosa</name>
    <name type="common">allis shad</name>
    <dbReference type="NCBI Taxonomy" id="278164"/>
    <lineage>
        <taxon>Eukaryota</taxon>
        <taxon>Metazoa</taxon>
        <taxon>Chordata</taxon>
        <taxon>Craniata</taxon>
        <taxon>Vertebrata</taxon>
        <taxon>Euteleostomi</taxon>
        <taxon>Actinopterygii</taxon>
        <taxon>Neopterygii</taxon>
        <taxon>Teleostei</taxon>
        <taxon>Clupei</taxon>
        <taxon>Clupeiformes</taxon>
        <taxon>Clupeoidei</taxon>
        <taxon>Clupeidae</taxon>
        <taxon>Alosa</taxon>
    </lineage>
</organism>
<dbReference type="InterPro" id="IPR052090">
    <property type="entry name" value="Cytolytic_pore-forming_toxin"/>
</dbReference>
<feature type="domain" description="NACHT LRR and PYD" evidence="1">
    <location>
        <begin position="105"/>
        <end position="211"/>
    </location>
</feature>
<reference evidence="2" key="1">
    <citation type="submission" date="2020-10" db="EMBL/GenBank/DDBJ databases">
        <title>Chromosome-scale genome assembly of the Allis shad, Alosa alosa.</title>
        <authorList>
            <person name="Margot Z."/>
            <person name="Christophe K."/>
            <person name="Cabau C."/>
            <person name="Louis A."/>
            <person name="Berthelot C."/>
            <person name="Parey E."/>
            <person name="Roest Crollius H."/>
            <person name="Montfort J."/>
            <person name="Robinson-Rechavi M."/>
            <person name="Bucao C."/>
            <person name="Bouchez O."/>
            <person name="Gislard M."/>
            <person name="Lluch J."/>
            <person name="Milhes M."/>
            <person name="Lampietro C."/>
            <person name="Lopez Roques C."/>
            <person name="Donnadieu C."/>
            <person name="Braasch I."/>
            <person name="Desvignes T."/>
            <person name="Postlethwait J."/>
            <person name="Bobe J."/>
            <person name="Guiguen Y."/>
        </authorList>
    </citation>
    <scope>NUCLEOTIDE SEQUENCE</scope>
    <source>
        <strain evidence="2">M-15738</strain>
        <tissue evidence="2">Blood</tissue>
    </source>
</reference>
<protein>
    <recommendedName>
        <fullName evidence="1">NACHT LRR and PYD domain-containing protein</fullName>
    </recommendedName>
</protein>
<dbReference type="AlphaFoldDB" id="A0AAV6FEU8"/>
<dbReference type="Proteomes" id="UP000823561">
    <property type="component" value="Chromosome 24"/>
</dbReference>